<reference evidence="1 2" key="1">
    <citation type="submission" date="2013-05" db="EMBL/GenBank/DDBJ databases">
        <title>Genome Sequence of Streptomyces fradiae.</title>
        <authorList>
            <person name="Kirby R."/>
        </authorList>
    </citation>
    <scope>NUCLEOTIDE SEQUENCE [LARGE SCALE GENOMIC DNA]</scope>
    <source>
        <strain evidence="1 2">ATCC 10745</strain>
    </source>
</reference>
<name>A0ABQ6XSP2_STRFR</name>
<gene>
    <name evidence="1" type="ORF">K701_18450</name>
</gene>
<dbReference type="EMBL" id="ASYR01000024">
    <property type="protein sequence ID" value="KAF0648410.1"/>
    <property type="molecule type" value="Genomic_DNA"/>
</dbReference>
<evidence type="ECO:0000313" key="1">
    <source>
        <dbReference type="EMBL" id="KAF0648410.1"/>
    </source>
</evidence>
<keyword evidence="2" id="KW-1185">Reference proteome</keyword>
<proteinExistence type="predicted"/>
<evidence type="ECO:0000313" key="2">
    <source>
        <dbReference type="Proteomes" id="UP000731519"/>
    </source>
</evidence>
<organism evidence="1 2">
    <name type="scientific">Streptomyces fradiae ATCC 10745 = DSM 40063</name>
    <dbReference type="NCBI Taxonomy" id="1319510"/>
    <lineage>
        <taxon>Bacteria</taxon>
        <taxon>Bacillati</taxon>
        <taxon>Actinomycetota</taxon>
        <taxon>Actinomycetes</taxon>
        <taxon>Kitasatosporales</taxon>
        <taxon>Streptomycetaceae</taxon>
        <taxon>Streptomyces</taxon>
    </lineage>
</organism>
<comment type="caution">
    <text evidence="1">The sequence shown here is derived from an EMBL/GenBank/DDBJ whole genome shotgun (WGS) entry which is preliminary data.</text>
</comment>
<protein>
    <submittedName>
        <fullName evidence="1">Uncharacterized protein</fullName>
    </submittedName>
</protein>
<sequence>MHRIAVQRRQRAGDREAHLPVGVADQAQEHVGAGGHGGGGHGVVGGVLELLVLRVEVVQLVVAAQVDAADAGQQLHDAAPVLHVRARHQLQQERDARQRRVVDIALVVHRAVHPVQRPLALRRVVGRQAAQQRGHVVGRTVGMTQRGPVDLVDPREHAFPPREPCTWGQ</sequence>
<accession>A0ABQ6XSP2</accession>
<dbReference type="Proteomes" id="UP000731519">
    <property type="component" value="Unassembled WGS sequence"/>
</dbReference>